<feature type="transmembrane region" description="Helical" evidence="6">
    <location>
        <begin position="388"/>
        <end position="408"/>
    </location>
</feature>
<dbReference type="GO" id="GO:0022857">
    <property type="term" value="F:transmembrane transporter activity"/>
    <property type="evidence" value="ECO:0007669"/>
    <property type="project" value="InterPro"/>
</dbReference>
<proteinExistence type="predicted"/>
<dbReference type="EMBL" id="DXFP01000015">
    <property type="protein sequence ID" value="HIX01549.1"/>
    <property type="molecule type" value="Genomic_DNA"/>
</dbReference>
<evidence type="ECO:0000256" key="4">
    <source>
        <dbReference type="ARBA" id="ARBA00022989"/>
    </source>
</evidence>
<sequence>MKELGNMKVNRTQNEIKHKVNLGGLTGLVIGGTIGSGIFALPSTMTTGANPKAIIIGWAIVAIGMFSLANVYRNLTLQQPEIDDGIYGWSKRMFGNVGGFIAAYGHGAGDAIGNASYLTVLFSAFGSFAIFKFFGNGTTWPAVIIASILLWTIVFLVLRGVHTETWVNNLTTIAKVIPIAAFLILAIINFNPHIFMAHFNSQMVFNVSTHHYRYVSTFNQSKAVLLAAMWTLIGIESGTIFATRAKKLSDVAKATTIGTLVVITLLVGTSLLSLGLLSPRQISQLHDPSMAGLMQHMVGKWGAWLINICLIISVLGALIAWVNLSAEEVRLAGRGGSSTTWLNGLNKNEAPVNSLIITAGITQVLMIVAGAYSAGYDVLLKFSTSLSIVPYLMVSIYALKSVILGIGFSKRSLKERLFSGLWAFLAVLFTTFMVYGAGLKYLLLAAIVWISGFPFYLKGKKERSEKWHKLELITWIVIILMALVGLFGLITGTIKFD</sequence>
<keyword evidence="4 6" id="KW-1133">Transmembrane helix</keyword>
<feature type="transmembrane region" description="Helical" evidence="6">
    <location>
        <begin position="254"/>
        <end position="277"/>
    </location>
</feature>
<evidence type="ECO:0000313" key="7">
    <source>
        <dbReference type="EMBL" id="HIX01549.1"/>
    </source>
</evidence>
<feature type="transmembrane region" description="Helical" evidence="6">
    <location>
        <begin position="223"/>
        <end position="242"/>
    </location>
</feature>
<organism evidence="7 8">
    <name type="scientific">Candidatus Ligilactobacillus excrementigallinarum</name>
    <dbReference type="NCBI Taxonomy" id="2838641"/>
    <lineage>
        <taxon>Bacteria</taxon>
        <taxon>Bacillati</taxon>
        <taxon>Bacillota</taxon>
        <taxon>Bacilli</taxon>
        <taxon>Lactobacillales</taxon>
        <taxon>Lactobacillaceae</taxon>
        <taxon>Ligilactobacillus</taxon>
    </lineage>
</organism>
<keyword evidence="3 6" id="KW-0812">Transmembrane</keyword>
<evidence type="ECO:0000256" key="6">
    <source>
        <dbReference type="SAM" id="Phobius"/>
    </source>
</evidence>
<feature type="transmembrane region" description="Helical" evidence="6">
    <location>
        <begin position="170"/>
        <end position="190"/>
    </location>
</feature>
<evidence type="ECO:0000256" key="5">
    <source>
        <dbReference type="ARBA" id="ARBA00023136"/>
    </source>
</evidence>
<dbReference type="InterPro" id="IPR002293">
    <property type="entry name" value="AA/rel_permease1"/>
</dbReference>
<protein>
    <submittedName>
        <fullName evidence="7">Amino acid permease</fullName>
    </submittedName>
</protein>
<reference evidence="7" key="1">
    <citation type="journal article" date="2021" name="PeerJ">
        <title>Extensive microbial diversity within the chicken gut microbiome revealed by metagenomics and culture.</title>
        <authorList>
            <person name="Gilroy R."/>
            <person name="Ravi A."/>
            <person name="Getino M."/>
            <person name="Pursley I."/>
            <person name="Horton D.L."/>
            <person name="Alikhan N.F."/>
            <person name="Baker D."/>
            <person name="Gharbi K."/>
            <person name="Hall N."/>
            <person name="Watson M."/>
            <person name="Adriaenssens E.M."/>
            <person name="Foster-Nyarko E."/>
            <person name="Jarju S."/>
            <person name="Secka A."/>
            <person name="Antonio M."/>
            <person name="Oren A."/>
            <person name="Chaudhuri R.R."/>
            <person name="La Ragione R."/>
            <person name="Hildebrand F."/>
            <person name="Pallen M.J."/>
        </authorList>
    </citation>
    <scope>NUCLEOTIDE SEQUENCE</scope>
    <source>
        <strain evidence="7">6627</strain>
    </source>
</reference>
<dbReference type="Gene3D" id="1.20.1740.10">
    <property type="entry name" value="Amino acid/polyamine transporter I"/>
    <property type="match status" value="1"/>
</dbReference>
<dbReference type="Pfam" id="PF13520">
    <property type="entry name" value="AA_permease_2"/>
    <property type="match status" value="1"/>
</dbReference>
<dbReference type="PANTHER" id="PTHR42770:SF4">
    <property type="entry name" value="ARGININE_ORNITHINE ANTIPORTER-RELATED"/>
    <property type="match status" value="1"/>
</dbReference>
<accession>A0A9D1UW87</accession>
<comment type="subcellular location">
    <subcellularLocation>
        <location evidence="1">Cell membrane</location>
        <topology evidence="1">Multi-pass membrane protein</topology>
    </subcellularLocation>
</comment>
<feature type="transmembrane region" description="Helical" evidence="6">
    <location>
        <begin position="470"/>
        <end position="494"/>
    </location>
</feature>
<keyword evidence="5 6" id="KW-0472">Membrane</keyword>
<dbReference type="Proteomes" id="UP000823963">
    <property type="component" value="Unassembled WGS sequence"/>
</dbReference>
<dbReference type="GO" id="GO:0005886">
    <property type="term" value="C:plasma membrane"/>
    <property type="evidence" value="ECO:0007669"/>
    <property type="project" value="UniProtKB-SubCell"/>
</dbReference>
<reference evidence="7" key="2">
    <citation type="submission" date="2021-04" db="EMBL/GenBank/DDBJ databases">
        <authorList>
            <person name="Gilroy R."/>
        </authorList>
    </citation>
    <scope>NUCLEOTIDE SEQUENCE</scope>
    <source>
        <strain evidence="7">6627</strain>
    </source>
</reference>
<evidence type="ECO:0000256" key="3">
    <source>
        <dbReference type="ARBA" id="ARBA00022692"/>
    </source>
</evidence>
<dbReference type="InterPro" id="IPR050367">
    <property type="entry name" value="APC_superfamily"/>
</dbReference>
<feature type="transmembrane region" description="Helical" evidence="6">
    <location>
        <begin position="53"/>
        <end position="72"/>
    </location>
</feature>
<name>A0A9D1UW87_9LACO</name>
<comment type="caution">
    <text evidence="7">The sequence shown here is derived from an EMBL/GenBank/DDBJ whole genome shotgun (WGS) entry which is preliminary data.</text>
</comment>
<dbReference type="PANTHER" id="PTHR42770">
    <property type="entry name" value="AMINO ACID TRANSPORTER-RELATED"/>
    <property type="match status" value="1"/>
</dbReference>
<feature type="transmembrane region" description="Helical" evidence="6">
    <location>
        <begin position="20"/>
        <end position="41"/>
    </location>
</feature>
<feature type="transmembrane region" description="Helical" evidence="6">
    <location>
        <begin position="301"/>
        <end position="324"/>
    </location>
</feature>
<evidence type="ECO:0000256" key="1">
    <source>
        <dbReference type="ARBA" id="ARBA00004651"/>
    </source>
</evidence>
<feature type="transmembrane region" description="Helical" evidence="6">
    <location>
        <begin position="140"/>
        <end position="158"/>
    </location>
</feature>
<evidence type="ECO:0000313" key="8">
    <source>
        <dbReference type="Proteomes" id="UP000823963"/>
    </source>
</evidence>
<feature type="transmembrane region" description="Helical" evidence="6">
    <location>
        <begin position="417"/>
        <end position="435"/>
    </location>
</feature>
<feature type="transmembrane region" description="Helical" evidence="6">
    <location>
        <begin position="355"/>
        <end position="376"/>
    </location>
</feature>
<feature type="transmembrane region" description="Helical" evidence="6">
    <location>
        <begin position="441"/>
        <end position="458"/>
    </location>
</feature>
<dbReference type="PIRSF" id="PIRSF006060">
    <property type="entry name" value="AA_transporter"/>
    <property type="match status" value="1"/>
</dbReference>
<keyword evidence="2" id="KW-1003">Cell membrane</keyword>
<evidence type="ECO:0000256" key="2">
    <source>
        <dbReference type="ARBA" id="ARBA00022475"/>
    </source>
</evidence>
<dbReference type="AlphaFoldDB" id="A0A9D1UW87"/>
<gene>
    <name evidence="7" type="ORF">H9861_02220</name>
</gene>